<name>A0A0B2UN87_9MICR</name>
<organism evidence="2 3">
    <name type="scientific">Ordospora colligata OC4</name>
    <dbReference type="NCBI Taxonomy" id="1354746"/>
    <lineage>
        <taxon>Eukaryota</taxon>
        <taxon>Fungi</taxon>
        <taxon>Fungi incertae sedis</taxon>
        <taxon>Microsporidia</taxon>
        <taxon>Ordosporidae</taxon>
        <taxon>Ordospora</taxon>
    </lineage>
</organism>
<protein>
    <recommendedName>
        <fullName evidence="4">RanBD1 domain-containing protein</fullName>
    </recommendedName>
</protein>
<evidence type="ECO:0000313" key="2">
    <source>
        <dbReference type="EMBL" id="KHN70425.1"/>
    </source>
</evidence>
<feature type="compositionally biased region" description="Basic and acidic residues" evidence="1">
    <location>
        <begin position="33"/>
        <end position="54"/>
    </location>
</feature>
<dbReference type="OrthoDB" id="2190134at2759"/>
<proteinExistence type="predicted"/>
<dbReference type="AlphaFoldDB" id="A0A0B2UN87"/>
<sequence length="217" mass="25461">MRSDEVSEELNKKLDEKCVEDINGCIHTRGEHKRREQEEKSNGDESKQFADSVSEDKMTNEFGSVFKTNVDIQCLKSNKSIFEKMSKEDEQPKQAKESGFLKMHVQKIEEPVTETIPGVVFQANVNLHRFREEWEGIGPGIVYVTDVNVKRCFFIRDEVMQTAFDFLVKYNLRPERKKCRVFVVIREMDDTKAIERLYCIIFKDENEASKFVEMIRV</sequence>
<comment type="caution">
    <text evidence="2">The sequence shown here is derived from an EMBL/GenBank/DDBJ whole genome shotgun (WGS) entry which is preliminary data.</text>
</comment>
<keyword evidence="3" id="KW-1185">Reference proteome</keyword>
<evidence type="ECO:0000313" key="3">
    <source>
        <dbReference type="Proteomes" id="UP000031056"/>
    </source>
</evidence>
<dbReference type="HOGENOM" id="CLU_1454395_0_0_1"/>
<dbReference type="InParanoid" id="A0A0B2UN87"/>
<dbReference type="EMBL" id="JOKQ01000001">
    <property type="protein sequence ID" value="KHN70425.1"/>
    <property type="molecule type" value="Genomic_DNA"/>
</dbReference>
<feature type="region of interest" description="Disordered" evidence="1">
    <location>
        <begin position="25"/>
        <end position="54"/>
    </location>
</feature>
<gene>
    <name evidence="2" type="ORF">M896_010780</name>
</gene>
<dbReference type="RefSeq" id="XP_014564467.1">
    <property type="nucleotide sequence ID" value="XM_014708981.1"/>
</dbReference>
<reference evidence="2 3" key="1">
    <citation type="journal article" date="2014" name="MBio">
        <title>The Ordospora colligata genome; evolution of extreme reduction in microsporidia and host-to-parasite horizontal gene transfer.</title>
        <authorList>
            <person name="Pombert J.-F."/>
            <person name="Haag K.L."/>
            <person name="Beidas S."/>
            <person name="Ebert D."/>
            <person name="Keeling P.J."/>
        </authorList>
    </citation>
    <scope>NUCLEOTIDE SEQUENCE [LARGE SCALE GENOMIC DNA]</scope>
    <source>
        <strain evidence="2 3">OC4</strain>
    </source>
</reference>
<evidence type="ECO:0008006" key="4">
    <source>
        <dbReference type="Google" id="ProtNLM"/>
    </source>
</evidence>
<dbReference type="GeneID" id="26260921"/>
<evidence type="ECO:0000256" key="1">
    <source>
        <dbReference type="SAM" id="MobiDB-lite"/>
    </source>
</evidence>
<dbReference type="Proteomes" id="UP000031056">
    <property type="component" value="Unassembled WGS sequence"/>
</dbReference>
<accession>A0A0B2UN87</accession>
<dbReference type="VEuPathDB" id="MicrosporidiaDB:M896_010780"/>